<dbReference type="EMBL" id="CP080507">
    <property type="protein sequence ID" value="QYM79147.1"/>
    <property type="molecule type" value="Genomic_DNA"/>
</dbReference>
<dbReference type="AlphaFoldDB" id="A0A8F9XGF6"/>
<dbReference type="KEGG" id="ole:K0B96_00600"/>
<evidence type="ECO:0000256" key="3">
    <source>
        <dbReference type="SAM" id="SignalP"/>
    </source>
</evidence>
<keyword evidence="1 3" id="KW-0732">Signal</keyword>
<evidence type="ECO:0000313" key="5">
    <source>
        <dbReference type="Proteomes" id="UP000825051"/>
    </source>
</evidence>
<dbReference type="Pfam" id="PF12951">
    <property type="entry name" value="PATR"/>
    <property type="match status" value="2"/>
</dbReference>
<evidence type="ECO:0000256" key="2">
    <source>
        <dbReference type="SAM" id="Phobius"/>
    </source>
</evidence>
<keyword evidence="2" id="KW-0812">Transmembrane</keyword>
<feature type="signal peptide" evidence="3">
    <location>
        <begin position="1"/>
        <end position="26"/>
    </location>
</feature>
<dbReference type="NCBIfam" id="TIGR02595">
    <property type="entry name" value="PEP_CTERM"/>
    <property type="match status" value="1"/>
</dbReference>
<dbReference type="NCBIfam" id="TIGR02601">
    <property type="entry name" value="autotrns_rpt"/>
    <property type="match status" value="2"/>
</dbReference>
<sequence>MLRPPFVRLATLLPLFSALCLLPALRAQTITYNPDDDRSTADVLTGSTTLDVSGSAAQSATQSGVLSGTGPVHKNGAATLFLTADNTYSGETFVDEGELTLGSTPTATPAGSVAGGITLAGGTAVNFLRSNAVTFSNDITYTGDGSGGARDGAVDINATGTSFTLAADHAINAGVFYFRGGTLNLDLGSSINAGYSVFSATNGADTVVNLANGTTLAAYNGYTALGGNDTTAATSTMNILADATVDLSTSYLAVGGLNAGGTAVLNIGTGATTTIAFAQFGGNASDTLSGNGSAATINLAPGSTLNLTETYNMVIGGSGGTIDTPLNGDGGDATINVQDATLTFDDARIILGGSSDTIHHGGNATLNLVGTGTTLNLNQRNDNPYTELYLGGEGPNSGSGTINITNGATLNVGATYLGLYASGGAGVITVSGAGSALNVDDGEGGGSLRIGSDASGDEGAHNGADGTLSVSDHATAVVRGDLYIGGSGAGSTSESFTGGNGTLSLSTGASLTATVGLTVGGADVPEHSGFGGLSLGGPAGTATVNIASGASLNFTQQMYIGGNEDNDATGNGTVNLGDGTLAGQGIEGNVSADIIISPTGTLNIGYDGTSATTAPTLTLASYDPEENGPAEIYNSGTINLRHSSGTFTLAAPMEGDGALNQIGAGSTVLTGDNSGYTGPTTVSAGQLTIQNAFASTVTVNAGGKLVLDPAGSLSEAVTLQAGAHFDNNGTYSADLTLGDGVTLGGNGTFSGLVTAESGAHLAPGNSPGTLTFTSGLTLNDGAILDFQLGSTSDLIVVSGGSLAGSASAGGITLNLSDAGGFAAGTYTLFDYTGATLSSFDTSDFTVGDKIAGYDYQLTMVGNYLQLTATASAIPEPATYAAIFGGLALLGAFVRRRVKVKVTAAL</sequence>
<keyword evidence="2" id="KW-0472">Membrane</keyword>
<feature type="transmembrane region" description="Helical" evidence="2">
    <location>
        <begin position="876"/>
        <end position="893"/>
    </location>
</feature>
<organism evidence="4 5">
    <name type="scientific">Horticoccus luteus</name>
    <dbReference type="NCBI Taxonomy" id="2862869"/>
    <lineage>
        <taxon>Bacteria</taxon>
        <taxon>Pseudomonadati</taxon>
        <taxon>Verrucomicrobiota</taxon>
        <taxon>Opitutia</taxon>
        <taxon>Opitutales</taxon>
        <taxon>Opitutaceae</taxon>
        <taxon>Horticoccus</taxon>
    </lineage>
</organism>
<dbReference type="RefSeq" id="WP_220162623.1">
    <property type="nucleotide sequence ID" value="NZ_CP080507.1"/>
</dbReference>
<evidence type="ECO:0000313" key="4">
    <source>
        <dbReference type="EMBL" id="QYM79147.1"/>
    </source>
</evidence>
<reference evidence="4" key="1">
    <citation type="submission" date="2021-08" db="EMBL/GenBank/DDBJ databases">
        <title>Genome of a novel bacterium of the phylum Verrucomicrobia, Oleiharenicola sp. KSB-15.</title>
        <authorList>
            <person name="Chung J.-H."/>
            <person name="Ahn J.-H."/>
            <person name="Yoon Y."/>
            <person name="Kim D.-Y."/>
            <person name="An S.-H."/>
            <person name="Park I."/>
            <person name="Yeon J."/>
        </authorList>
    </citation>
    <scope>NUCLEOTIDE SEQUENCE</scope>
    <source>
        <strain evidence="4">KSB-15</strain>
    </source>
</reference>
<name>A0A8F9XGF6_9BACT</name>
<keyword evidence="2" id="KW-1133">Transmembrane helix</keyword>
<proteinExistence type="predicted"/>
<dbReference type="InterPro" id="IPR013425">
    <property type="entry name" value="Autotrns_rpt"/>
</dbReference>
<feature type="chain" id="PRO_5034808592" evidence="3">
    <location>
        <begin position="27"/>
        <end position="905"/>
    </location>
</feature>
<dbReference type="InterPro" id="IPR013424">
    <property type="entry name" value="Ice-binding_C"/>
</dbReference>
<dbReference type="Proteomes" id="UP000825051">
    <property type="component" value="Chromosome"/>
</dbReference>
<protein>
    <submittedName>
        <fullName evidence="4">Autotransporter-associated beta strand repeat-containing protein</fullName>
    </submittedName>
</protein>
<evidence type="ECO:0000256" key="1">
    <source>
        <dbReference type="ARBA" id="ARBA00022729"/>
    </source>
</evidence>
<gene>
    <name evidence="4" type="ORF">K0B96_00600</name>
</gene>
<keyword evidence="5" id="KW-1185">Reference proteome</keyword>
<accession>A0A8F9XGF6</accession>